<keyword evidence="2 5" id="KW-0963">Cytoplasm</keyword>
<feature type="domain" description="Gamma-Tubulin ring complex non-core subunit mod21 N-terminal" evidence="8">
    <location>
        <begin position="65"/>
        <end position="147"/>
    </location>
</feature>
<dbReference type="GeneID" id="54359146"/>
<dbReference type="GO" id="GO:0007020">
    <property type="term" value="P:microtubule nucleation"/>
    <property type="evidence" value="ECO:0007669"/>
    <property type="project" value="InterPro"/>
</dbReference>
<evidence type="ECO:0000256" key="3">
    <source>
        <dbReference type="ARBA" id="ARBA00022701"/>
    </source>
</evidence>
<gene>
    <name evidence="11" type="ORF">K489DRAFT_318752</name>
</gene>
<dbReference type="PANTHER" id="PTHR19302:SF33">
    <property type="entry name" value="GAMMA-TUBULIN COMPLEX COMPONENT 5"/>
    <property type="match status" value="1"/>
</dbReference>
<dbReference type="Pfam" id="PF04130">
    <property type="entry name" value="GCP_C_terminal"/>
    <property type="match status" value="1"/>
</dbReference>
<evidence type="ECO:0000256" key="4">
    <source>
        <dbReference type="ARBA" id="ARBA00023212"/>
    </source>
</evidence>
<evidence type="ECO:0000313" key="11">
    <source>
        <dbReference type="RefSeq" id="XP_033460054.1"/>
    </source>
</evidence>
<evidence type="ECO:0000256" key="2">
    <source>
        <dbReference type="ARBA" id="ARBA00022490"/>
    </source>
</evidence>
<dbReference type="GO" id="GO:0051011">
    <property type="term" value="F:microtubule minus-end binding"/>
    <property type="evidence" value="ECO:0007669"/>
    <property type="project" value="TreeGrafter"/>
</dbReference>
<dbReference type="GO" id="GO:0043015">
    <property type="term" value="F:gamma-tubulin binding"/>
    <property type="evidence" value="ECO:0007669"/>
    <property type="project" value="InterPro"/>
</dbReference>
<dbReference type="GO" id="GO:0051225">
    <property type="term" value="P:spindle assembly"/>
    <property type="evidence" value="ECO:0007669"/>
    <property type="project" value="TreeGrafter"/>
</dbReference>
<evidence type="ECO:0000256" key="1">
    <source>
        <dbReference type="ARBA" id="ARBA00010337"/>
    </source>
</evidence>
<dbReference type="Pfam" id="PF17681">
    <property type="entry name" value="GCP_N_terminal"/>
    <property type="match status" value="1"/>
</dbReference>
<dbReference type="GO" id="GO:0051321">
    <property type="term" value="P:meiotic cell cycle"/>
    <property type="evidence" value="ECO:0007669"/>
    <property type="project" value="TreeGrafter"/>
</dbReference>
<comment type="subcellular location">
    <subcellularLocation>
        <location evidence="5">Cytoplasm</location>
        <location evidence="5">Cytoskeleton</location>
        <location evidence="5">Microtubule organizing center</location>
    </subcellularLocation>
</comment>
<accession>A0A6J3M559</accession>
<keyword evidence="4 5" id="KW-0206">Cytoskeleton</keyword>
<dbReference type="PANTHER" id="PTHR19302">
    <property type="entry name" value="GAMMA TUBULIN COMPLEX PROTEIN"/>
    <property type="match status" value="1"/>
</dbReference>
<comment type="similarity">
    <text evidence="1 5">Belongs to the TUBGCP family.</text>
</comment>
<dbReference type="Pfam" id="PF14609">
    <property type="entry name" value="GCP5-Mod21_N"/>
    <property type="match status" value="1"/>
</dbReference>
<dbReference type="GO" id="GO:0000930">
    <property type="term" value="C:gamma-tubulin complex"/>
    <property type="evidence" value="ECO:0007669"/>
    <property type="project" value="UniProtKB-ARBA"/>
</dbReference>
<dbReference type="GO" id="GO:0005874">
    <property type="term" value="C:microtubule"/>
    <property type="evidence" value="ECO:0007669"/>
    <property type="project" value="UniProtKB-KW"/>
</dbReference>
<dbReference type="InterPro" id="IPR042241">
    <property type="entry name" value="GCP_C_sf"/>
</dbReference>
<dbReference type="GO" id="GO:0000278">
    <property type="term" value="P:mitotic cell cycle"/>
    <property type="evidence" value="ECO:0007669"/>
    <property type="project" value="TreeGrafter"/>
</dbReference>
<feature type="region of interest" description="Disordered" evidence="6">
    <location>
        <begin position="143"/>
        <end position="180"/>
    </location>
</feature>
<feature type="compositionally biased region" description="Basic and acidic residues" evidence="6">
    <location>
        <begin position="146"/>
        <end position="165"/>
    </location>
</feature>
<dbReference type="GO" id="GO:0005816">
    <property type="term" value="C:spindle pole body"/>
    <property type="evidence" value="ECO:0007669"/>
    <property type="project" value="UniProtKB-ARBA"/>
</dbReference>
<reference evidence="11" key="2">
    <citation type="submission" date="2020-04" db="EMBL/GenBank/DDBJ databases">
        <authorList>
            <consortium name="NCBI Genome Project"/>
        </authorList>
    </citation>
    <scope>NUCLEOTIDE SEQUENCE</scope>
    <source>
        <strain evidence="11">CBS 342.82</strain>
    </source>
</reference>
<evidence type="ECO:0000256" key="5">
    <source>
        <dbReference type="RuleBase" id="RU363050"/>
    </source>
</evidence>
<keyword evidence="3 5" id="KW-0493">Microtubule</keyword>
<dbReference type="InterPro" id="IPR040457">
    <property type="entry name" value="GCP_C"/>
</dbReference>
<dbReference type="InterPro" id="IPR007259">
    <property type="entry name" value="GCP"/>
</dbReference>
<dbReference type="InterPro" id="IPR032797">
    <property type="entry name" value="Mod21_N"/>
</dbReference>
<evidence type="ECO:0000259" key="8">
    <source>
        <dbReference type="Pfam" id="PF14609"/>
    </source>
</evidence>
<evidence type="ECO:0000313" key="10">
    <source>
        <dbReference type="Proteomes" id="UP000504637"/>
    </source>
</evidence>
<dbReference type="Gene3D" id="1.20.120.1900">
    <property type="entry name" value="Gamma-tubulin complex, C-terminal domain"/>
    <property type="match status" value="1"/>
</dbReference>
<keyword evidence="10" id="KW-1185">Reference proteome</keyword>
<dbReference type="GO" id="GO:0000922">
    <property type="term" value="C:spindle pole"/>
    <property type="evidence" value="ECO:0007669"/>
    <property type="project" value="InterPro"/>
</dbReference>
<feature type="domain" description="Gamma tubulin complex component C-terminal" evidence="7">
    <location>
        <begin position="545"/>
        <end position="796"/>
    </location>
</feature>
<evidence type="ECO:0000256" key="6">
    <source>
        <dbReference type="SAM" id="MobiDB-lite"/>
    </source>
</evidence>
<dbReference type="InterPro" id="IPR059169">
    <property type="entry name" value="GCP5_N_ext"/>
</dbReference>
<evidence type="ECO:0000259" key="9">
    <source>
        <dbReference type="Pfam" id="PF17681"/>
    </source>
</evidence>
<dbReference type="Proteomes" id="UP000504637">
    <property type="component" value="Unplaced"/>
</dbReference>
<reference evidence="11" key="3">
    <citation type="submission" date="2025-08" db="UniProtKB">
        <authorList>
            <consortium name="RefSeq"/>
        </authorList>
    </citation>
    <scope>IDENTIFICATION</scope>
    <source>
        <strain evidence="11">CBS 342.82</strain>
    </source>
</reference>
<dbReference type="GO" id="GO:0031122">
    <property type="term" value="P:cytoplasmic microtubule organization"/>
    <property type="evidence" value="ECO:0007669"/>
    <property type="project" value="TreeGrafter"/>
</dbReference>
<organism evidence="11">
    <name type="scientific">Dissoconium aciculare CBS 342.82</name>
    <dbReference type="NCBI Taxonomy" id="1314786"/>
    <lineage>
        <taxon>Eukaryota</taxon>
        <taxon>Fungi</taxon>
        <taxon>Dikarya</taxon>
        <taxon>Ascomycota</taxon>
        <taxon>Pezizomycotina</taxon>
        <taxon>Dothideomycetes</taxon>
        <taxon>Dothideomycetidae</taxon>
        <taxon>Mycosphaerellales</taxon>
        <taxon>Dissoconiaceae</taxon>
        <taxon>Dissoconium</taxon>
    </lineage>
</organism>
<reference evidence="11" key="1">
    <citation type="submission" date="2020-01" db="EMBL/GenBank/DDBJ databases">
        <authorList>
            <consortium name="DOE Joint Genome Institute"/>
            <person name="Haridas S."/>
            <person name="Albert R."/>
            <person name="Binder M."/>
            <person name="Bloem J."/>
            <person name="Labutti K."/>
            <person name="Salamov A."/>
            <person name="Andreopoulos B."/>
            <person name="Baker S.E."/>
            <person name="Barry K."/>
            <person name="Bills G."/>
            <person name="Bluhm B.H."/>
            <person name="Cannon C."/>
            <person name="Castanera R."/>
            <person name="Culley D.E."/>
            <person name="Daum C."/>
            <person name="Ezra D."/>
            <person name="Gonzalez J.B."/>
            <person name="Henrissat B."/>
            <person name="Kuo A."/>
            <person name="Liang C."/>
            <person name="Lipzen A."/>
            <person name="Lutzoni F."/>
            <person name="Magnuson J."/>
            <person name="Mondo S."/>
            <person name="Nolan M."/>
            <person name="Ohm R."/>
            <person name="Pangilinan J."/>
            <person name="Park H.-J."/>
            <person name="Ramirez L."/>
            <person name="Alfaro M."/>
            <person name="Sun H."/>
            <person name="Tritt A."/>
            <person name="Yoshinaga Y."/>
            <person name="Zwiers L.-H."/>
            <person name="Turgeon B.G."/>
            <person name="Goodwin S.B."/>
            <person name="Spatafora J.W."/>
            <person name="Crous P.W."/>
            <person name="Grigoriev I.V."/>
        </authorList>
    </citation>
    <scope>NUCLEOTIDE SEQUENCE</scope>
    <source>
        <strain evidence="11">CBS 342.82</strain>
    </source>
</reference>
<evidence type="ECO:0000259" key="7">
    <source>
        <dbReference type="Pfam" id="PF04130"/>
    </source>
</evidence>
<dbReference type="OrthoDB" id="66546at2759"/>
<dbReference type="RefSeq" id="XP_033460054.1">
    <property type="nucleotide sequence ID" value="XM_033601346.1"/>
</dbReference>
<name>A0A6J3M559_9PEZI</name>
<protein>
    <recommendedName>
        <fullName evidence="5">Spindle pole body component</fullName>
    </recommendedName>
</protein>
<dbReference type="CDD" id="cd22572">
    <property type="entry name" value="GCP5_NTD"/>
    <property type="match status" value="1"/>
</dbReference>
<sequence length="818" mass="91004">MAHAAIRRDLVENLVTGVTGIATEDHTYIRLCAQSVKALRDQGHARTNQFTVQARLEGLTEKFGVLNREDLAEALQSRLDELSSPELQSKWLPEIFALLLELSDRPAEKTSREPFKSIKGAASQRELSWQEILAADPLEDDGMWDDVERGYHSSGDEMSRDDLVSEKAPSTSATSNEDTDDPLLLVQPHLIHTDKSLLVPFRQRQGQGASVNSKTTTCDEYSVVREVLMMLRGLPTDQFHRNDVSGGIKVSRSIIFTGTSELVIRDLVAEAARIGTNLNHLRSFVRSEQPLAYMQSVQNLVSNHLSSFASHLDQTEASFVSNESSTIVSVLQVMTRVRKHAAPLLSLSTAIARVDNKSADPTDFGLLDSLYDLSCMKQATGDLAVYNLSVDVFLAGLRTYMLTVARWICTATINDKDRDMFFVVDADSTIDLGSLWHGKFSLRSDTNGSLAVPQFLTRFATNIFALGKSKYFLQQLSGSDERDHLDFRQLPGLMPNFDAIERKNNEPGWMPFSQILEESLDSWIRSLGTSYVSHVQSLLLNEQGLLMTLSALPTLFLAKNGSLFQALADGIIPLMATTPGDATNANSHLATMLARDVCSSSPSIEDRHLFVDVSEASQSRSSIIARLGNCRLFYKVPWPVQNVIRSKTPELHSQIFAFLLQAYHARSLLESTFLDLQRSSTEYPATLKLRQRLLWFAGLLHNHVTTTANQLHDQLRKDMATSESIDSMVDVWSKYTSQLQLALLLTPSLEPVRDAVINILELSELLSRARGPASIAGLLAQFERNLAFLMAGVRGVGRAGGQFWLEAFAERLDWQQID</sequence>
<proteinExistence type="inferred from homology"/>
<feature type="domain" description="Gamma tubulin complex component protein N-terminal" evidence="9">
    <location>
        <begin position="224"/>
        <end position="542"/>
    </location>
</feature>
<dbReference type="InterPro" id="IPR041470">
    <property type="entry name" value="GCP_N"/>
</dbReference>
<dbReference type="AlphaFoldDB" id="A0A6J3M559"/>